<dbReference type="OrthoDB" id="8717683at2"/>
<dbReference type="CDD" id="cd06100">
    <property type="entry name" value="CCL_ACL-C"/>
    <property type="match status" value="1"/>
</dbReference>
<dbReference type="EMBL" id="CP000155">
    <property type="protein sequence ID" value="ABC29364.1"/>
    <property type="molecule type" value="Genomic_DNA"/>
</dbReference>
<evidence type="ECO:0000313" key="2">
    <source>
        <dbReference type="Proteomes" id="UP000000238"/>
    </source>
</evidence>
<dbReference type="STRING" id="349521.HCH_02564"/>
<proteinExistence type="predicted"/>
<protein>
    <submittedName>
        <fullName evidence="1">Citrate synthase-like protein</fullName>
    </submittedName>
</protein>
<dbReference type="AlphaFoldDB" id="Q2SJ10"/>
<dbReference type="KEGG" id="hch:HCH_02564"/>
<dbReference type="HOGENOM" id="CLU_1018244_0_0_6"/>
<reference evidence="1 2" key="1">
    <citation type="journal article" date="2005" name="Nucleic Acids Res.">
        <title>Genomic blueprint of Hahella chejuensis, a marine microbe producing an algicidal agent.</title>
        <authorList>
            <person name="Jeong H."/>
            <person name="Yim J.H."/>
            <person name="Lee C."/>
            <person name="Choi S.-H."/>
            <person name="Park Y.K."/>
            <person name="Yoon S.H."/>
            <person name="Hur C.-G."/>
            <person name="Kang H.-Y."/>
            <person name="Kim D."/>
            <person name="Lee H.H."/>
            <person name="Park K.H."/>
            <person name="Park S.-H."/>
            <person name="Park H.-S."/>
            <person name="Lee H.K."/>
            <person name="Oh T.K."/>
            <person name="Kim J.F."/>
        </authorList>
    </citation>
    <scope>NUCLEOTIDE SEQUENCE [LARGE SCALE GENOMIC DNA]</scope>
    <source>
        <strain evidence="1 2">KCTC 2396</strain>
    </source>
</reference>
<name>Q2SJ10_HAHCH</name>
<dbReference type="Proteomes" id="UP000000238">
    <property type="component" value="Chromosome"/>
</dbReference>
<keyword evidence="2" id="KW-1185">Reference proteome</keyword>
<dbReference type="RefSeq" id="WP_011396433.1">
    <property type="nucleotide sequence ID" value="NC_007645.1"/>
</dbReference>
<dbReference type="SUPFAM" id="SSF48256">
    <property type="entry name" value="Citrate synthase"/>
    <property type="match status" value="1"/>
</dbReference>
<gene>
    <name evidence="1" type="ordered locus">HCH_02564</name>
</gene>
<evidence type="ECO:0000313" key="1">
    <source>
        <dbReference type="EMBL" id="ABC29364.1"/>
    </source>
</evidence>
<dbReference type="eggNOG" id="COG0372">
    <property type="taxonomic scope" value="Bacteria"/>
</dbReference>
<dbReference type="GO" id="GO:0046912">
    <property type="term" value="F:acyltransferase activity, acyl groups converted into alkyl on transfer"/>
    <property type="evidence" value="ECO:0007669"/>
    <property type="project" value="InterPro"/>
</dbReference>
<sequence>MSSKYGYQTKVWSEEPEADNPFAAHSALCYGYDVYGDILTRASWFEYLYLLFRGEKPNTDQARLLEKLAIALANPGPREASVRAAMNGGVGGCPHAASLMASLAVGAGQYGGGHEVYILMQLWRECGTDMAQWRARLPSPVSDTREDIWRPMEHAPGFDPNGESCPKPVRQVLEALAEIPCAITVRWLAQHRQELEAAADAPLSLSGVAAAALHDLAMNEHAAVMLYLMLRLPGAAAHAIEQRDLGWKMFPFYGEHIQLTDDPGPFELPNAEELGL</sequence>
<dbReference type="InterPro" id="IPR036969">
    <property type="entry name" value="Citrate_synthase_sf"/>
</dbReference>
<organism evidence="1 2">
    <name type="scientific">Hahella chejuensis (strain KCTC 2396)</name>
    <dbReference type="NCBI Taxonomy" id="349521"/>
    <lineage>
        <taxon>Bacteria</taxon>
        <taxon>Pseudomonadati</taxon>
        <taxon>Pseudomonadota</taxon>
        <taxon>Gammaproteobacteria</taxon>
        <taxon>Oceanospirillales</taxon>
        <taxon>Hahellaceae</taxon>
        <taxon>Hahella</taxon>
    </lineage>
</organism>
<accession>Q2SJ10</accession>